<proteinExistence type="predicted"/>
<evidence type="ECO:0000313" key="2">
    <source>
        <dbReference type="EMBL" id="PIY61935.1"/>
    </source>
</evidence>
<gene>
    <name evidence="2" type="ORF">COY93_04290</name>
</gene>
<protein>
    <submittedName>
        <fullName evidence="2">Uncharacterized protein</fullName>
    </submittedName>
</protein>
<sequence>MANLSKVKIGLSRLLAVAVAAATVVGGLGLSSSTALAATTTTFSADTSLYMSGPPAITLTIDSGSEADSLEVTTTTFTVVVSAGSTFTVRYPGPTPGNLANNGGLASCSYSAGDNVIAVAGPVTATFTPAAAPVCNTVPASSGGGGGAPAAYAYLLSGPVDGGTYDAGSTVSLSWNAGGLGVSYAKISLSTNGGTSWTTIVDQQPTSGSMSWAVPSVTTSQAKLKVEGTNASGSTMAYTVSTATFSIVGSAPGADDEEIVVPPVEETPVVPDPDSDPNIIGGFSPQSALNATRSINTDLDITPAAEETDVYCVSGSLIKSADSSAVYYCGADGKRYTFPHERIFYTWFEDFDDVIVIDAETLARIPLGGNVMYRPGRRMIKIQSDPKVYAVIRGGVLRWVTTERVAQEIYGDDWNQMIDDVNVAFFFSYTIGEPITEADLGLF</sequence>
<name>A0A2M7Q907_9BACT</name>
<evidence type="ECO:0000256" key="1">
    <source>
        <dbReference type="SAM" id="SignalP"/>
    </source>
</evidence>
<reference evidence="3" key="1">
    <citation type="submission" date="2017-09" db="EMBL/GenBank/DDBJ databases">
        <title>Depth-based differentiation of microbial function through sediment-hosted aquifers and enrichment of novel symbionts in the deep terrestrial subsurface.</title>
        <authorList>
            <person name="Probst A.J."/>
            <person name="Ladd B."/>
            <person name="Jarett J.K."/>
            <person name="Geller-Mcgrath D.E."/>
            <person name="Sieber C.M.K."/>
            <person name="Emerson J.B."/>
            <person name="Anantharaman K."/>
            <person name="Thomas B.C."/>
            <person name="Malmstrom R."/>
            <person name="Stieglmeier M."/>
            <person name="Klingl A."/>
            <person name="Woyke T."/>
            <person name="Ryan C.M."/>
            <person name="Banfield J.F."/>
        </authorList>
    </citation>
    <scope>NUCLEOTIDE SEQUENCE [LARGE SCALE GENOMIC DNA]</scope>
</reference>
<dbReference type="EMBL" id="PFLC01000058">
    <property type="protein sequence ID" value="PIY61935.1"/>
    <property type="molecule type" value="Genomic_DNA"/>
</dbReference>
<dbReference type="Proteomes" id="UP000230973">
    <property type="component" value="Unassembled WGS sequence"/>
</dbReference>
<feature type="chain" id="PRO_5014617629" evidence="1">
    <location>
        <begin position="38"/>
        <end position="443"/>
    </location>
</feature>
<dbReference type="AlphaFoldDB" id="A0A2M7Q907"/>
<accession>A0A2M7Q907</accession>
<comment type="caution">
    <text evidence="2">The sequence shown here is derived from an EMBL/GenBank/DDBJ whole genome shotgun (WGS) entry which is preliminary data.</text>
</comment>
<evidence type="ECO:0000313" key="3">
    <source>
        <dbReference type="Proteomes" id="UP000230973"/>
    </source>
</evidence>
<feature type="signal peptide" evidence="1">
    <location>
        <begin position="1"/>
        <end position="37"/>
    </location>
</feature>
<keyword evidence="1" id="KW-0732">Signal</keyword>
<organism evidence="2 3">
    <name type="scientific">Candidatus Uhrbacteria bacterium CG_4_10_14_0_8_um_filter_58_22</name>
    <dbReference type="NCBI Taxonomy" id="1975029"/>
    <lineage>
        <taxon>Bacteria</taxon>
        <taxon>Candidatus Uhriibacteriota</taxon>
    </lineage>
</organism>